<dbReference type="VEuPathDB" id="PiroplasmaDB:BEWA_016170"/>
<accession>L1LCI7</accession>
<gene>
    <name evidence="1" type="ORF">BEWA_016170</name>
</gene>
<evidence type="ECO:0000313" key="2">
    <source>
        <dbReference type="Proteomes" id="UP000031512"/>
    </source>
</evidence>
<dbReference type="RefSeq" id="XP_004832508.1">
    <property type="nucleotide sequence ID" value="XM_004832451.1"/>
</dbReference>
<dbReference type="AlphaFoldDB" id="L1LCI7"/>
<reference evidence="1" key="2">
    <citation type="journal article" date="2012" name="BMC Genomics">
        <title>Comparative genomic analysis and phylogenetic position of Theileria equi.</title>
        <authorList>
            <person name="Kappmeyer L.S."/>
            <person name="Thiagarajan M."/>
            <person name="Herndon D.R."/>
            <person name="Ramsay J.D."/>
            <person name="Caler E."/>
            <person name="Djikeng A."/>
            <person name="Gillespie J.J."/>
            <person name="Lau A.O."/>
            <person name="Roalson E.H."/>
            <person name="Silva J.C."/>
            <person name="Silva M.G."/>
            <person name="Suarez C.E."/>
            <person name="Ueti M.W."/>
            <person name="Nene V.M."/>
            <person name="Mealey R.H."/>
            <person name="Knowles D.P."/>
            <person name="Brayton K.A."/>
        </authorList>
    </citation>
    <scope>NUCLEOTIDE SEQUENCE [LARGE SCALE GENOMIC DNA]</scope>
    <source>
        <strain evidence="1">WA</strain>
    </source>
</reference>
<protein>
    <submittedName>
        <fullName evidence="1">Uncharacterized protein</fullName>
    </submittedName>
</protein>
<reference evidence="1" key="1">
    <citation type="submission" date="2009-04" db="EMBL/GenBank/DDBJ databases">
        <authorList>
            <person name="Kappmeyer L."/>
            <person name="Thiagarajan M."/>
            <person name="Herndon D."/>
            <person name="Caler E."/>
            <person name="Galinsky K."/>
            <person name="Inman J."/>
            <person name="Schobel S."/>
            <person name="Amedeo P."/>
            <person name="Watkins K."/>
            <person name="Bradley B."/>
            <person name="Sosa J."/>
            <person name="Sarmiento M."/>
            <person name="Fedorova N."/>
            <person name="Brayton K."/>
            <person name="Lau A."/>
            <person name="Nene V."/>
            <person name="Djikeng A."/>
            <person name="Knowles D."/>
        </authorList>
    </citation>
    <scope>NUCLEOTIDE SEQUENCE</scope>
    <source>
        <strain evidence="1">WA</strain>
    </source>
</reference>
<dbReference type="GeneID" id="15802720"/>
<comment type="caution">
    <text evidence="1">The sequence shown here is derived from an EMBL/GenBank/DDBJ whole genome shotgun (WGS) entry which is preliminary data.</text>
</comment>
<dbReference type="EMBL" id="ACOU01000004">
    <property type="protein sequence ID" value="EKX73056.1"/>
    <property type="molecule type" value="Genomic_DNA"/>
</dbReference>
<organism evidence="1 2">
    <name type="scientific">Theileria equi strain WA</name>
    <dbReference type="NCBI Taxonomy" id="1537102"/>
    <lineage>
        <taxon>Eukaryota</taxon>
        <taxon>Sar</taxon>
        <taxon>Alveolata</taxon>
        <taxon>Apicomplexa</taxon>
        <taxon>Aconoidasida</taxon>
        <taxon>Piroplasmida</taxon>
        <taxon>Theileriidae</taxon>
        <taxon>Theileria</taxon>
    </lineage>
</organism>
<dbReference type="KEGG" id="beq:BEWA_016170"/>
<name>L1LCI7_THEEQ</name>
<evidence type="ECO:0000313" key="1">
    <source>
        <dbReference type="EMBL" id="EKX73056.1"/>
    </source>
</evidence>
<sequence>MDQSTVEVDIEYQAHDIHSNDDNGKYTYTYYEGGAAITVTEYIEPKDFPGYKVCIHKPPNGYTISKIKGAPGNGLPNQVYCSTVSVIYWLGDSNHDKPLAVQLGHNGEYYTTTKEDRKWSKSGYKTPDHILKELDNWVCKNREAHIINFSEKGSQLGQNYSCSGCSGKQIKVTETTYQGCTLYIHEVIKGSVSRFKDSKTNYSGLSNIKEVKSVNAYCKNDSDIFLIYFKPENGHSGVSFENRWYSRCSGDTHWEEENALKGEQPGNNIAKIKGILDDSLTPRVVIDLSIIKETYSPRNNTLQFEVINTEVRGSSFFKCTHKWSGGRPFRLKDVECGGKLLGIKSDGLLSCVCAYYHSGHPTVPLLIELEFDTPKKYEHYKKSLIRQGQWVKFFGHHTTNITEGDLVKSLKALKRIGFPGPPSKTDIIETSLIVTDVLAGGGSLGYGGYKLWLTLAARL</sequence>
<dbReference type="Proteomes" id="UP000031512">
    <property type="component" value="Unassembled WGS sequence"/>
</dbReference>
<keyword evidence="2" id="KW-1185">Reference proteome</keyword>
<proteinExistence type="predicted"/>